<comment type="caution">
    <text evidence="1">The sequence shown here is derived from an EMBL/GenBank/DDBJ whole genome shotgun (WGS) entry which is preliminary data.</text>
</comment>
<keyword evidence="2" id="KW-1185">Reference proteome</keyword>
<protein>
    <submittedName>
        <fullName evidence="1">IPIL1 protein</fullName>
    </submittedName>
</protein>
<proteinExistence type="predicted"/>
<feature type="non-terminal residue" evidence="1">
    <location>
        <position position="1"/>
    </location>
</feature>
<name>A0A7L4GLF6_PODST</name>
<dbReference type="Proteomes" id="UP000584326">
    <property type="component" value="Unassembled WGS sequence"/>
</dbReference>
<gene>
    <name evidence="1" type="primary">Itpripl1_3</name>
    <name evidence="1" type="ORF">PODSTR_R15179</name>
</gene>
<dbReference type="OrthoDB" id="9390510at2759"/>
<dbReference type="AlphaFoldDB" id="A0A7L4GLF6"/>
<feature type="non-terminal residue" evidence="1">
    <location>
        <position position="158"/>
    </location>
</feature>
<sequence>AWNIYDNSISYYLTVFLHPPPGHSFSLDMDTTEQLPERHTSIRVALECTCSREQLLGDILCFLHHPENKVPQDQSSVLLCTLCTDFYLDKEKVTFWAQCLLKEAWMVLPQSRHCQLMVLPSSLACSFQLAGVSKMNFFTELSFAVQQSAQAPTNSSSN</sequence>
<evidence type="ECO:0000313" key="1">
    <source>
        <dbReference type="EMBL" id="NXX13520.1"/>
    </source>
</evidence>
<accession>A0A7L4GLF6</accession>
<reference evidence="1 2" key="1">
    <citation type="submission" date="2020-02" db="EMBL/GenBank/DDBJ databases">
        <title>Bird 10,000 Genomes (B10K) Project - Family phase.</title>
        <authorList>
            <person name="Zhang G."/>
        </authorList>
    </citation>
    <scope>NUCLEOTIDE SEQUENCE [LARGE SCALE GENOMIC DNA]</scope>
    <source>
        <strain evidence="1">B10K-DU-001-40</strain>
        <tissue evidence="1">Muscle</tissue>
    </source>
</reference>
<organism evidence="1 2">
    <name type="scientific">Podargus strigoides</name>
    <name type="common">Tawny frogmouth</name>
    <name type="synonym">Caprimulgus strigoides</name>
    <dbReference type="NCBI Taxonomy" id="8905"/>
    <lineage>
        <taxon>Eukaryota</taxon>
        <taxon>Metazoa</taxon>
        <taxon>Chordata</taxon>
        <taxon>Craniata</taxon>
        <taxon>Vertebrata</taxon>
        <taxon>Euteleostomi</taxon>
        <taxon>Archelosauria</taxon>
        <taxon>Archosauria</taxon>
        <taxon>Dinosauria</taxon>
        <taxon>Saurischia</taxon>
        <taxon>Theropoda</taxon>
        <taxon>Coelurosauria</taxon>
        <taxon>Aves</taxon>
        <taxon>Neognathae</taxon>
        <taxon>Neoaves</taxon>
        <taxon>Strisores</taxon>
        <taxon>Caprimulgiformes</taxon>
        <taxon>Podargidae</taxon>
        <taxon>Podargus</taxon>
    </lineage>
</organism>
<dbReference type="EMBL" id="VZTK01008072">
    <property type="protein sequence ID" value="NXX13520.1"/>
    <property type="molecule type" value="Genomic_DNA"/>
</dbReference>
<evidence type="ECO:0000313" key="2">
    <source>
        <dbReference type="Proteomes" id="UP000584326"/>
    </source>
</evidence>